<dbReference type="PROSITE" id="PS50005">
    <property type="entry name" value="TPR"/>
    <property type="match status" value="1"/>
</dbReference>
<evidence type="ECO:0000256" key="3">
    <source>
        <dbReference type="SAM" id="SignalP"/>
    </source>
</evidence>
<keyword evidence="1" id="KW-0802">TPR repeat</keyword>
<gene>
    <name evidence="4" type="ORF">EOD41_01195</name>
</gene>
<feature type="transmembrane region" description="Helical" evidence="2">
    <location>
        <begin position="330"/>
        <end position="350"/>
    </location>
</feature>
<name>A0A437MY35_9SPHI</name>
<dbReference type="AlphaFoldDB" id="A0A437MY35"/>
<comment type="caution">
    <text evidence="4">The sequence shown here is derived from an EMBL/GenBank/DDBJ whole genome shotgun (WGS) entry which is preliminary data.</text>
</comment>
<organism evidence="4 5">
    <name type="scientific">Mucilaginibacter limnophilus</name>
    <dbReference type="NCBI Taxonomy" id="1932778"/>
    <lineage>
        <taxon>Bacteria</taxon>
        <taxon>Pseudomonadati</taxon>
        <taxon>Bacteroidota</taxon>
        <taxon>Sphingobacteriia</taxon>
        <taxon>Sphingobacteriales</taxon>
        <taxon>Sphingobacteriaceae</taxon>
        <taxon>Mucilaginibacter</taxon>
    </lineage>
</organism>
<dbReference type="InterPro" id="IPR019734">
    <property type="entry name" value="TPR_rpt"/>
</dbReference>
<keyword evidence="2" id="KW-0812">Transmembrane</keyword>
<proteinExistence type="predicted"/>
<dbReference type="GO" id="GO:0003677">
    <property type="term" value="F:DNA binding"/>
    <property type="evidence" value="ECO:0007669"/>
    <property type="project" value="InterPro"/>
</dbReference>
<reference evidence="4 5" key="1">
    <citation type="submission" date="2019-01" db="EMBL/GenBank/DDBJ databases">
        <authorList>
            <person name="Chen W.-M."/>
        </authorList>
    </citation>
    <scope>NUCLEOTIDE SEQUENCE [LARGE SCALE GENOMIC DNA]</scope>
    <source>
        <strain evidence="4 5">YBJ-36</strain>
    </source>
</reference>
<evidence type="ECO:0000256" key="2">
    <source>
        <dbReference type="SAM" id="Phobius"/>
    </source>
</evidence>
<accession>A0A437MY35</accession>
<feature type="signal peptide" evidence="3">
    <location>
        <begin position="1"/>
        <end position="27"/>
    </location>
</feature>
<sequence>MNKLYYKFLYYIGTCCLLLIFTIQVLAQTNSSQTDLAGEFAKIKRDLNAALKTNNRLAAAKCYEKIGGLFYYQAAYSQALDNYFKADKLFRAENAQLNIAINLNKIGETYYHGRQYKAAEKIFLQSLNIYKSLKNIHGIAQTYGFIGQTYEKTNARDKGVKYQQLALREYEKTNDKSGLAKIYENLGSLHEDKLELDTALKYFTLALELDKAGNNRIAQIEVINNIGDVYRKSGRYKQSLIYTHQAANLAKELNDQYQLGSAYRDLSKAFNLLNRNDSAYYYSEAGRNIFLEIYTQDNEKQMALLQTLFEIEQKDNAITRFENEKITNRVIAIAAGVIAVLIALLGYAIISRQRLKIKNEQKLHEQSQLNLKGELELKSKELTSHTLHLIQKNQLLEELKNKLNAIVKDDKRDQRKELKQLLSLISMNHNQDRNWEDFRIVFEQVHEDFFDSVKKHSSHLNSSDMRLLALLKMNLSSADIATMLGISQDSLRISRYRLRKKLNLPEGENLGAFVQNL</sequence>
<keyword evidence="3" id="KW-0732">Signal</keyword>
<keyword evidence="5" id="KW-1185">Reference proteome</keyword>
<dbReference type="Pfam" id="PF13181">
    <property type="entry name" value="TPR_8"/>
    <property type="match status" value="1"/>
</dbReference>
<dbReference type="SUPFAM" id="SSF48452">
    <property type="entry name" value="TPR-like"/>
    <property type="match status" value="1"/>
</dbReference>
<dbReference type="InterPro" id="IPR016032">
    <property type="entry name" value="Sig_transdc_resp-reg_C-effctor"/>
</dbReference>
<evidence type="ECO:0000256" key="1">
    <source>
        <dbReference type="PROSITE-ProRule" id="PRU00339"/>
    </source>
</evidence>
<dbReference type="PANTHER" id="PTHR10098:SF108">
    <property type="entry name" value="TETRATRICOPEPTIDE REPEAT PROTEIN 28"/>
    <property type="match status" value="1"/>
</dbReference>
<dbReference type="InterPro" id="IPR011990">
    <property type="entry name" value="TPR-like_helical_dom_sf"/>
</dbReference>
<evidence type="ECO:0000313" key="5">
    <source>
        <dbReference type="Proteomes" id="UP000282759"/>
    </source>
</evidence>
<dbReference type="Proteomes" id="UP000282759">
    <property type="component" value="Unassembled WGS sequence"/>
</dbReference>
<keyword evidence="2" id="KW-0472">Membrane</keyword>
<feature type="repeat" description="TPR" evidence="1">
    <location>
        <begin position="180"/>
        <end position="213"/>
    </location>
</feature>
<dbReference type="SUPFAM" id="SSF46894">
    <property type="entry name" value="C-terminal effector domain of the bipartite response regulators"/>
    <property type="match status" value="1"/>
</dbReference>
<keyword evidence="2" id="KW-1133">Transmembrane helix</keyword>
<dbReference type="GO" id="GO:0006355">
    <property type="term" value="P:regulation of DNA-templated transcription"/>
    <property type="evidence" value="ECO:0007669"/>
    <property type="project" value="InterPro"/>
</dbReference>
<feature type="chain" id="PRO_5019469478" evidence="3">
    <location>
        <begin position="28"/>
        <end position="517"/>
    </location>
</feature>
<dbReference type="Gene3D" id="1.25.40.10">
    <property type="entry name" value="Tetratricopeptide repeat domain"/>
    <property type="match status" value="1"/>
</dbReference>
<evidence type="ECO:0000313" key="4">
    <source>
        <dbReference type="EMBL" id="RVU02585.1"/>
    </source>
</evidence>
<dbReference type="OrthoDB" id="1523128at2"/>
<dbReference type="SMART" id="SM00028">
    <property type="entry name" value="TPR"/>
    <property type="match status" value="5"/>
</dbReference>
<dbReference type="PANTHER" id="PTHR10098">
    <property type="entry name" value="RAPSYN-RELATED"/>
    <property type="match status" value="1"/>
</dbReference>
<protein>
    <submittedName>
        <fullName evidence="4">Tetratricopeptide repeat protein</fullName>
    </submittedName>
</protein>
<dbReference type="EMBL" id="SACK01000001">
    <property type="protein sequence ID" value="RVU02585.1"/>
    <property type="molecule type" value="Genomic_DNA"/>
</dbReference>